<evidence type="ECO:0000313" key="2">
    <source>
        <dbReference type="EMBL" id="MXP29210.1"/>
    </source>
</evidence>
<proteinExistence type="predicted"/>
<sequence>MLFAIVLFVVWASGFLVFSYFILGGLLFGKLGLSTDYEFPFMGVMLLICLLSFSFLVDFMLRKVAR</sequence>
<protein>
    <submittedName>
        <fullName evidence="2">Uncharacterized protein</fullName>
    </submittedName>
</protein>
<keyword evidence="3" id="KW-1185">Reference proteome</keyword>
<accession>A0A845AG40</accession>
<evidence type="ECO:0000313" key="3">
    <source>
        <dbReference type="Proteomes" id="UP000439780"/>
    </source>
</evidence>
<dbReference type="AlphaFoldDB" id="A0A845AG40"/>
<dbReference type="EMBL" id="WTYA01000007">
    <property type="protein sequence ID" value="MXP29210.1"/>
    <property type="molecule type" value="Genomic_DNA"/>
</dbReference>
<gene>
    <name evidence="2" type="ORF">GRI58_10295</name>
</gene>
<keyword evidence="1" id="KW-0472">Membrane</keyword>
<feature type="transmembrane region" description="Helical" evidence="1">
    <location>
        <begin position="41"/>
        <end position="61"/>
    </location>
</feature>
<name>A0A845AG40_9SPHN</name>
<keyword evidence="1" id="KW-1133">Transmembrane helix</keyword>
<keyword evidence="1" id="KW-0812">Transmembrane</keyword>
<feature type="transmembrane region" description="Helical" evidence="1">
    <location>
        <begin position="7"/>
        <end position="29"/>
    </location>
</feature>
<comment type="caution">
    <text evidence="2">The sequence shown here is derived from an EMBL/GenBank/DDBJ whole genome shotgun (WGS) entry which is preliminary data.</text>
</comment>
<evidence type="ECO:0000256" key="1">
    <source>
        <dbReference type="SAM" id="Phobius"/>
    </source>
</evidence>
<organism evidence="2 3">
    <name type="scientific">Qipengyuania algicida</name>
    <dbReference type="NCBI Taxonomy" id="1836209"/>
    <lineage>
        <taxon>Bacteria</taxon>
        <taxon>Pseudomonadati</taxon>
        <taxon>Pseudomonadota</taxon>
        <taxon>Alphaproteobacteria</taxon>
        <taxon>Sphingomonadales</taxon>
        <taxon>Erythrobacteraceae</taxon>
        <taxon>Qipengyuania</taxon>
    </lineage>
</organism>
<reference evidence="2 3" key="1">
    <citation type="submission" date="2019-12" db="EMBL/GenBank/DDBJ databases">
        <title>Genomic-based taxomic classification of the family Erythrobacteraceae.</title>
        <authorList>
            <person name="Xu L."/>
        </authorList>
    </citation>
    <scope>NUCLEOTIDE SEQUENCE [LARGE SCALE GENOMIC DNA]</scope>
    <source>
        <strain evidence="2 3">KEMB 9005-328</strain>
    </source>
</reference>
<dbReference type="Proteomes" id="UP000439780">
    <property type="component" value="Unassembled WGS sequence"/>
</dbReference>